<name>A0A2X0MPE0_9BASI</name>
<organism evidence="1 2">
    <name type="scientific">Microbotryum saponariae</name>
    <dbReference type="NCBI Taxonomy" id="289078"/>
    <lineage>
        <taxon>Eukaryota</taxon>
        <taxon>Fungi</taxon>
        <taxon>Dikarya</taxon>
        <taxon>Basidiomycota</taxon>
        <taxon>Pucciniomycotina</taxon>
        <taxon>Microbotryomycetes</taxon>
        <taxon>Microbotryales</taxon>
        <taxon>Microbotryaceae</taxon>
        <taxon>Microbotryum</taxon>
    </lineage>
</organism>
<accession>A0A2X0MPE0</accession>
<reference evidence="2" key="1">
    <citation type="submission" date="2016-10" db="EMBL/GenBank/DDBJ databases">
        <authorList>
            <person name="Jeantristanb JTB J.-T."/>
            <person name="Ricardo R."/>
        </authorList>
    </citation>
    <scope>NUCLEOTIDE SEQUENCE [LARGE SCALE GENOMIC DNA]</scope>
</reference>
<dbReference type="EMBL" id="FMWP01000052">
    <property type="protein sequence ID" value="SCZ94264.1"/>
    <property type="molecule type" value="Genomic_DNA"/>
</dbReference>
<dbReference type="Proteomes" id="UP000249723">
    <property type="component" value="Unassembled WGS sequence"/>
</dbReference>
<keyword evidence="2" id="KW-1185">Reference proteome</keyword>
<sequence length="153" mass="16651">MNLTTRAATEKDLPSDTVVSPESALLVAFRTPSLHLREISRHGICMHHSALYLHEAVTSNSSLQSWEHRIPRTRLEHRDSGACSFLRKPVPDSSPIGTAAGLNGALAASLAPIRKGNAHVGNWETQTKVANDKRSGRSERPAVQVLCDAVTQR</sequence>
<evidence type="ECO:0000313" key="2">
    <source>
        <dbReference type="Proteomes" id="UP000249723"/>
    </source>
</evidence>
<protein>
    <submittedName>
        <fullName evidence="1">BZ3500_MvSof-1268-A1-R1_Chr12-2g03788 protein</fullName>
    </submittedName>
</protein>
<evidence type="ECO:0000313" key="1">
    <source>
        <dbReference type="EMBL" id="SCZ94264.1"/>
    </source>
</evidence>
<dbReference type="AlphaFoldDB" id="A0A2X0MPE0"/>
<proteinExistence type="predicted"/>
<gene>
    <name evidence="1" type="ORF">BZ3500_MVSOF-1268-A1-R1_CHR12-2G03788</name>
</gene>